<organism evidence="2 3">
    <name type="scientific">Diploptera punctata</name>
    <name type="common">Pacific beetle cockroach</name>
    <dbReference type="NCBI Taxonomy" id="6984"/>
    <lineage>
        <taxon>Eukaryota</taxon>
        <taxon>Metazoa</taxon>
        <taxon>Ecdysozoa</taxon>
        <taxon>Arthropoda</taxon>
        <taxon>Hexapoda</taxon>
        <taxon>Insecta</taxon>
        <taxon>Pterygota</taxon>
        <taxon>Neoptera</taxon>
        <taxon>Polyneoptera</taxon>
        <taxon>Dictyoptera</taxon>
        <taxon>Blattodea</taxon>
        <taxon>Blaberoidea</taxon>
        <taxon>Blaberidae</taxon>
        <taxon>Diplopterinae</taxon>
        <taxon>Diploptera</taxon>
    </lineage>
</organism>
<reference evidence="2" key="1">
    <citation type="journal article" date="2023" name="IScience">
        <title>Live-bearing cockroach genome reveals convergent evolutionary mechanisms linked to viviparity in insects and beyond.</title>
        <authorList>
            <person name="Fouks B."/>
            <person name="Harrison M.C."/>
            <person name="Mikhailova A.A."/>
            <person name="Marchal E."/>
            <person name="English S."/>
            <person name="Carruthers M."/>
            <person name="Jennings E.C."/>
            <person name="Chiamaka E.L."/>
            <person name="Frigard R.A."/>
            <person name="Pippel M."/>
            <person name="Attardo G.M."/>
            <person name="Benoit J.B."/>
            <person name="Bornberg-Bauer E."/>
            <person name="Tobe S.S."/>
        </authorList>
    </citation>
    <scope>NUCLEOTIDE SEQUENCE</scope>
    <source>
        <strain evidence="2">Stay&amp;Tobe</strain>
    </source>
</reference>
<evidence type="ECO:0000256" key="1">
    <source>
        <dbReference type="SAM" id="Phobius"/>
    </source>
</evidence>
<feature type="non-terminal residue" evidence="2">
    <location>
        <position position="1"/>
    </location>
</feature>
<feature type="transmembrane region" description="Helical" evidence="1">
    <location>
        <begin position="41"/>
        <end position="60"/>
    </location>
</feature>
<keyword evidence="3" id="KW-1185">Reference proteome</keyword>
<feature type="transmembrane region" description="Helical" evidence="1">
    <location>
        <begin position="90"/>
        <end position="107"/>
    </location>
</feature>
<dbReference type="AlphaFoldDB" id="A0AAD8A8S2"/>
<sequence length="197" mass="23417">QFCGNCCKIYFGVHVISFIFSFCCPNFYYFFRPNMSSNCRFFYFAIFNISFFFSFLLVFISLFKLVLLFIIFCFLYFSILLFTIFSSNPFSLATLIMCFFSCLKSSLFKMTGWEQVYPCNPCTPGLHFCYVLTFSFLPILDLKMLFIGGFDWLCFNSISYVESYEFFSLVTSLKYLISMMLFYSHIYPIKPMFLIRI</sequence>
<evidence type="ECO:0000313" key="2">
    <source>
        <dbReference type="EMBL" id="KAJ9594498.1"/>
    </source>
</evidence>
<comment type="caution">
    <text evidence="2">The sequence shown here is derived from an EMBL/GenBank/DDBJ whole genome shotgun (WGS) entry which is preliminary data.</text>
</comment>
<keyword evidence="1" id="KW-0812">Transmembrane</keyword>
<evidence type="ECO:0000313" key="3">
    <source>
        <dbReference type="Proteomes" id="UP001233999"/>
    </source>
</evidence>
<protein>
    <submittedName>
        <fullName evidence="2">Uncharacterized protein</fullName>
    </submittedName>
</protein>
<accession>A0AAD8A8S2</accession>
<keyword evidence="1" id="KW-1133">Transmembrane helix</keyword>
<feature type="transmembrane region" description="Helical" evidence="1">
    <location>
        <begin position="128"/>
        <end position="146"/>
    </location>
</feature>
<name>A0AAD8A8S2_DIPPU</name>
<dbReference type="Proteomes" id="UP001233999">
    <property type="component" value="Unassembled WGS sequence"/>
</dbReference>
<reference evidence="2" key="2">
    <citation type="submission" date="2023-05" db="EMBL/GenBank/DDBJ databases">
        <authorList>
            <person name="Fouks B."/>
        </authorList>
    </citation>
    <scope>NUCLEOTIDE SEQUENCE</scope>
    <source>
        <strain evidence="2">Stay&amp;Tobe</strain>
        <tissue evidence="2">Testes</tissue>
    </source>
</reference>
<keyword evidence="1" id="KW-0472">Membrane</keyword>
<feature type="transmembrane region" description="Helical" evidence="1">
    <location>
        <begin position="9"/>
        <end position="29"/>
    </location>
</feature>
<gene>
    <name evidence="2" type="ORF">L9F63_014110</name>
</gene>
<feature type="transmembrane region" description="Helical" evidence="1">
    <location>
        <begin position="65"/>
        <end position="84"/>
    </location>
</feature>
<feature type="non-terminal residue" evidence="2">
    <location>
        <position position="197"/>
    </location>
</feature>
<dbReference type="EMBL" id="JASPKZ010003044">
    <property type="protein sequence ID" value="KAJ9594498.1"/>
    <property type="molecule type" value="Genomic_DNA"/>
</dbReference>
<proteinExistence type="predicted"/>
<feature type="transmembrane region" description="Helical" evidence="1">
    <location>
        <begin position="166"/>
        <end position="187"/>
    </location>
</feature>